<dbReference type="Proteomes" id="UP000672602">
    <property type="component" value="Unassembled WGS sequence"/>
</dbReference>
<sequence>MPRNASIRHLVKCIPMILAAGLALGGCAEPPRFVNPDVPQDQWPLDRSACRQKADELAARQLDDELSSDQITGATSSLSKQMAVEDAKDMRQRYYQGCLSARGYRDANQ</sequence>
<evidence type="ECO:0008006" key="4">
    <source>
        <dbReference type="Google" id="ProtNLM"/>
    </source>
</evidence>
<gene>
    <name evidence="2" type="ORF">KAJ83_17870</name>
</gene>
<evidence type="ECO:0000313" key="2">
    <source>
        <dbReference type="EMBL" id="MBP5858892.1"/>
    </source>
</evidence>
<comment type="caution">
    <text evidence="2">The sequence shown here is derived from an EMBL/GenBank/DDBJ whole genome shotgun (WGS) entry which is preliminary data.</text>
</comment>
<proteinExistence type="predicted"/>
<accession>A0A8J7SBC6</accession>
<dbReference type="EMBL" id="JAGMWN010000012">
    <property type="protein sequence ID" value="MBP5858892.1"/>
    <property type="molecule type" value="Genomic_DNA"/>
</dbReference>
<keyword evidence="3" id="KW-1185">Reference proteome</keyword>
<reference evidence="2" key="1">
    <citation type="submission" date="2021-04" db="EMBL/GenBank/DDBJ databases">
        <authorList>
            <person name="Zhang D.-C."/>
        </authorList>
    </citation>
    <scope>NUCLEOTIDE SEQUENCE</scope>
    <source>
        <strain evidence="2">CGMCC 1.15697</strain>
    </source>
</reference>
<dbReference type="AlphaFoldDB" id="A0A8J7SBC6"/>
<evidence type="ECO:0000313" key="3">
    <source>
        <dbReference type="Proteomes" id="UP000672602"/>
    </source>
</evidence>
<organism evidence="2 3">
    <name type="scientific">Marivibrio halodurans</name>
    <dbReference type="NCBI Taxonomy" id="2039722"/>
    <lineage>
        <taxon>Bacteria</taxon>
        <taxon>Pseudomonadati</taxon>
        <taxon>Pseudomonadota</taxon>
        <taxon>Alphaproteobacteria</taxon>
        <taxon>Rhodospirillales</taxon>
        <taxon>Rhodospirillaceae</taxon>
        <taxon>Marivibrio</taxon>
    </lineage>
</organism>
<evidence type="ECO:0000256" key="1">
    <source>
        <dbReference type="SAM" id="SignalP"/>
    </source>
</evidence>
<keyword evidence="1" id="KW-0732">Signal</keyword>
<dbReference type="RefSeq" id="WP_210683483.1">
    <property type="nucleotide sequence ID" value="NZ_JAGMWN010000012.1"/>
</dbReference>
<dbReference type="PROSITE" id="PS51257">
    <property type="entry name" value="PROKAR_LIPOPROTEIN"/>
    <property type="match status" value="1"/>
</dbReference>
<protein>
    <recommendedName>
        <fullName evidence="4">Lipoprotein</fullName>
    </recommendedName>
</protein>
<feature type="signal peptide" evidence="1">
    <location>
        <begin position="1"/>
        <end position="28"/>
    </location>
</feature>
<feature type="chain" id="PRO_5035193485" description="Lipoprotein" evidence="1">
    <location>
        <begin position="29"/>
        <end position="109"/>
    </location>
</feature>
<name>A0A8J7SBC6_9PROT</name>